<feature type="region of interest" description="Disordered" evidence="1">
    <location>
        <begin position="1"/>
        <end position="32"/>
    </location>
</feature>
<dbReference type="SMART" id="SM00256">
    <property type="entry name" value="FBOX"/>
    <property type="match status" value="1"/>
</dbReference>
<accession>A0A6D2K285</accession>
<feature type="compositionally biased region" description="Polar residues" evidence="1">
    <location>
        <begin position="16"/>
        <end position="27"/>
    </location>
</feature>
<dbReference type="InterPro" id="IPR013187">
    <property type="entry name" value="F-box-assoc_dom_typ3"/>
</dbReference>
<feature type="domain" description="F-box" evidence="2">
    <location>
        <begin position="37"/>
        <end position="77"/>
    </location>
</feature>
<gene>
    <name evidence="3" type="ORF">MERR_LOCUS30725</name>
</gene>
<evidence type="ECO:0000256" key="1">
    <source>
        <dbReference type="SAM" id="MobiDB-lite"/>
    </source>
</evidence>
<comment type="caution">
    <text evidence="3">The sequence shown here is derived from an EMBL/GenBank/DDBJ whole genome shotgun (WGS) entry which is preliminary data.</text>
</comment>
<protein>
    <recommendedName>
        <fullName evidence="2">F-box domain-containing protein</fullName>
    </recommendedName>
</protein>
<evidence type="ECO:0000259" key="2">
    <source>
        <dbReference type="SMART" id="SM00256"/>
    </source>
</evidence>
<dbReference type="PANTHER" id="PTHR31111">
    <property type="entry name" value="BNAA05G37150D PROTEIN-RELATED"/>
    <property type="match status" value="1"/>
</dbReference>
<keyword evidence="4" id="KW-1185">Reference proteome</keyword>
<dbReference type="Proteomes" id="UP000467841">
    <property type="component" value="Unassembled WGS sequence"/>
</dbReference>
<evidence type="ECO:0000313" key="3">
    <source>
        <dbReference type="EMBL" id="CAA7043490.1"/>
    </source>
</evidence>
<dbReference type="OrthoDB" id="1103361at2759"/>
<dbReference type="InterPro" id="IPR017451">
    <property type="entry name" value="F-box-assoc_interact_dom"/>
</dbReference>
<dbReference type="AlphaFoldDB" id="A0A6D2K285"/>
<dbReference type="EMBL" id="CACVBM020001281">
    <property type="protein sequence ID" value="CAA7043490.1"/>
    <property type="molecule type" value="Genomic_DNA"/>
</dbReference>
<name>A0A6D2K285_9BRAS</name>
<sequence>MEKLEQKSEQPLPENLSITSRNETQSPKPVREYSDPIPVDILIDIFSRLSRKTTMRFRCVSKLWGYILRPPDFTELFLTNSYTRPRIFFTVVSNHKLFFYSSPQPQNPDHNSTLVATRYHTSFPEYFPFDNCSTVCGLTLLQGDYEKKSPVICNPITGDFITLPEVKAKAKSSYLGYDPTRKQFKVLCLNPSLYETPKIHQVLTLESGKHLWREIECGFRFTESGRTGGEVCIDGILYFGAKLEQRWVIVCFDVRYEKFGFINIDKDMLSEHDTYCRSGFLALFNYKGKLGMRNTSGFRDTYHFVLWVLEDAGSHKWSKHTYVLPISTIEKWFVGMTGSGEVVLSSYRYNLQNLFRVYFYNLERKSFTTLDFQGFEEFKYHITINTFVDYVENLKFM</sequence>
<dbReference type="InterPro" id="IPR036047">
    <property type="entry name" value="F-box-like_dom_sf"/>
</dbReference>
<dbReference type="NCBIfam" id="TIGR01640">
    <property type="entry name" value="F_box_assoc_1"/>
    <property type="match status" value="1"/>
</dbReference>
<dbReference type="InterPro" id="IPR001810">
    <property type="entry name" value="F-box_dom"/>
</dbReference>
<proteinExistence type="predicted"/>
<dbReference type="Pfam" id="PF00646">
    <property type="entry name" value="F-box"/>
    <property type="match status" value="1"/>
</dbReference>
<dbReference type="SUPFAM" id="SSF81383">
    <property type="entry name" value="F-box domain"/>
    <property type="match status" value="1"/>
</dbReference>
<evidence type="ECO:0000313" key="4">
    <source>
        <dbReference type="Proteomes" id="UP000467841"/>
    </source>
</evidence>
<dbReference type="Pfam" id="PF08268">
    <property type="entry name" value="FBA_3"/>
    <property type="match status" value="1"/>
</dbReference>
<organism evidence="3 4">
    <name type="scientific">Microthlaspi erraticum</name>
    <dbReference type="NCBI Taxonomy" id="1685480"/>
    <lineage>
        <taxon>Eukaryota</taxon>
        <taxon>Viridiplantae</taxon>
        <taxon>Streptophyta</taxon>
        <taxon>Embryophyta</taxon>
        <taxon>Tracheophyta</taxon>
        <taxon>Spermatophyta</taxon>
        <taxon>Magnoliopsida</taxon>
        <taxon>eudicotyledons</taxon>
        <taxon>Gunneridae</taxon>
        <taxon>Pentapetalae</taxon>
        <taxon>rosids</taxon>
        <taxon>malvids</taxon>
        <taxon>Brassicales</taxon>
        <taxon>Brassicaceae</taxon>
        <taxon>Coluteocarpeae</taxon>
        <taxon>Microthlaspi</taxon>
    </lineage>
</organism>
<reference evidence="3" key="1">
    <citation type="submission" date="2020-01" db="EMBL/GenBank/DDBJ databases">
        <authorList>
            <person name="Mishra B."/>
        </authorList>
    </citation>
    <scope>NUCLEOTIDE SEQUENCE [LARGE SCALE GENOMIC DNA]</scope>
</reference>
<dbReference type="PANTHER" id="PTHR31111:SF65">
    <property type="entry name" value="F-BOX DOMAIN-CONTAINING PROTEIN"/>
    <property type="match status" value="1"/>
</dbReference>